<dbReference type="Proteomes" id="UP000244896">
    <property type="component" value="Chromosome"/>
</dbReference>
<sequence>MNFWKNIPAKKRSPPTMKIQGLRWYIAGLLCLTAGLNYLDRQALSILFNTIQKDIPEITDTHYSFITSAFLASYTVMYAVSGWVVDKLGTRKALAWFVSGWSLASMLHAFARTTMQFTVFRFLLGATEAANFPAGVKAVSEWFPMKERALAIGIFNAGTAIGACIAAPIIVGISLAAGWRSAFLISGGLGLVWLVCWLVLYKSPRKHSLITDAELAVIESGRTAQETGTMKKIPLINLLKMKETWGCIAARMLTDPISYFLAFWVPKYLQDEHGFSLGQLGIYSSIPFAALALGNIAGGAIPRWLIGALGWNLNRSRKTVMATATVLIPLSFLLITQTPSPALAVTLLCVAMFSHAAWANITLPAEVFPKHVVGTVSGIGGMMGGVMGVISQLAIGRVAATTSPFAAVFTTGAILYPLAFILVCLLVRRLGEVREVKS</sequence>
<evidence type="ECO:0000256" key="4">
    <source>
        <dbReference type="ARBA" id="ARBA00023136"/>
    </source>
</evidence>
<evidence type="ECO:0000256" key="1">
    <source>
        <dbReference type="ARBA" id="ARBA00004141"/>
    </source>
</evidence>
<reference evidence="7 8" key="1">
    <citation type="journal article" date="2018" name="Syst. Appl. Microbiol.">
        <title>Ereboglobus luteus gen. nov. sp. nov. from cockroach guts, and new insights into the oxygen relationship of the genera Opitutus and Didymococcus (Verrucomicrobia: Opitutaceae).</title>
        <authorList>
            <person name="Tegtmeier D."/>
            <person name="Belitz A."/>
            <person name="Radek R."/>
            <person name="Heimerl T."/>
            <person name="Brune A."/>
        </authorList>
    </citation>
    <scope>NUCLEOTIDE SEQUENCE [LARGE SCALE GENOMIC DNA]</scope>
    <source>
        <strain evidence="7 8">Ho45</strain>
    </source>
</reference>
<keyword evidence="3 5" id="KW-1133">Transmembrane helix</keyword>
<dbReference type="PROSITE" id="PS50850">
    <property type="entry name" value="MFS"/>
    <property type="match status" value="1"/>
</dbReference>
<dbReference type="CDD" id="cd17319">
    <property type="entry name" value="MFS_ExuT_GudP_like"/>
    <property type="match status" value="1"/>
</dbReference>
<feature type="transmembrane region" description="Helical" evidence="5">
    <location>
        <begin position="318"/>
        <end position="336"/>
    </location>
</feature>
<name>A0A2U8E4J4_9BACT</name>
<dbReference type="Pfam" id="PF07690">
    <property type="entry name" value="MFS_1"/>
    <property type="match status" value="1"/>
</dbReference>
<dbReference type="PANTHER" id="PTHR11662">
    <property type="entry name" value="SOLUTE CARRIER FAMILY 17"/>
    <property type="match status" value="1"/>
</dbReference>
<comment type="subcellular location">
    <subcellularLocation>
        <location evidence="1">Membrane</location>
        <topology evidence="1">Multi-pass membrane protein</topology>
    </subcellularLocation>
</comment>
<evidence type="ECO:0000313" key="7">
    <source>
        <dbReference type="EMBL" id="AWI09839.1"/>
    </source>
</evidence>
<dbReference type="InterPro" id="IPR036259">
    <property type="entry name" value="MFS_trans_sf"/>
</dbReference>
<feature type="transmembrane region" description="Helical" evidence="5">
    <location>
        <begin position="373"/>
        <end position="395"/>
    </location>
</feature>
<dbReference type="EMBL" id="CP023004">
    <property type="protein sequence ID" value="AWI09839.1"/>
    <property type="molecule type" value="Genomic_DNA"/>
</dbReference>
<dbReference type="InterPro" id="IPR000849">
    <property type="entry name" value="Sugar_P_transporter"/>
</dbReference>
<keyword evidence="8" id="KW-1185">Reference proteome</keyword>
<dbReference type="PANTHER" id="PTHR11662:SF285">
    <property type="entry name" value="HEXURONATE TRANSPORTER"/>
    <property type="match status" value="1"/>
</dbReference>
<feature type="transmembrane region" description="Helical" evidence="5">
    <location>
        <begin position="285"/>
        <end position="306"/>
    </location>
</feature>
<dbReference type="InterPro" id="IPR020846">
    <property type="entry name" value="MFS_dom"/>
</dbReference>
<feature type="domain" description="Major facilitator superfamily (MFS) profile" evidence="6">
    <location>
        <begin position="26"/>
        <end position="431"/>
    </location>
</feature>
<dbReference type="AlphaFoldDB" id="A0A2U8E4J4"/>
<proteinExistence type="predicted"/>
<evidence type="ECO:0000259" key="6">
    <source>
        <dbReference type="PROSITE" id="PS50850"/>
    </source>
</evidence>
<feature type="transmembrane region" description="Helical" evidence="5">
    <location>
        <begin position="342"/>
        <end position="361"/>
    </location>
</feature>
<feature type="transmembrane region" description="Helical" evidence="5">
    <location>
        <begin position="148"/>
        <end position="176"/>
    </location>
</feature>
<feature type="transmembrane region" description="Helical" evidence="5">
    <location>
        <begin position="63"/>
        <end position="81"/>
    </location>
</feature>
<evidence type="ECO:0000313" key="8">
    <source>
        <dbReference type="Proteomes" id="UP000244896"/>
    </source>
</evidence>
<protein>
    <recommendedName>
        <fullName evidence="6">Major facilitator superfamily (MFS) profile domain-containing protein</fullName>
    </recommendedName>
</protein>
<dbReference type="KEGG" id="elut:CKA38_11795"/>
<dbReference type="Gene3D" id="1.20.1250.20">
    <property type="entry name" value="MFS general substrate transporter like domains"/>
    <property type="match status" value="2"/>
</dbReference>
<dbReference type="InterPro" id="IPR050382">
    <property type="entry name" value="MFS_Na/Anion_cotransporter"/>
</dbReference>
<keyword evidence="2 5" id="KW-0812">Transmembrane</keyword>
<accession>A0A2U8E4J4</accession>
<organism evidence="7 8">
    <name type="scientific">Ereboglobus luteus</name>
    <dbReference type="NCBI Taxonomy" id="1796921"/>
    <lineage>
        <taxon>Bacteria</taxon>
        <taxon>Pseudomonadati</taxon>
        <taxon>Verrucomicrobiota</taxon>
        <taxon>Opitutia</taxon>
        <taxon>Opitutales</taxon>
        <taxon>Opitutaceae</taxon>
        <taxon>Ereboglobus</taxon>
    </lineage>
</organism>
<evidence type="ECO:0000256" key="2">
    <source>
        <dbReference type="ARBA" id="ARBA00022692"/>
    </source>
</evidence>
<dbReference type="PIRSF" id="PIRSF002808">
    <property type="entry name" value="Hexose_phosphate_transp"/>
    <property type="match status" value="1"/>
</dbReference>
<gene>
    <name evidence="7" type="ORF">CKA38_11795</name>
</gene>
<feature type="transmembrane region" description="Helical" evidence="5">
    <location>
        <begin position="21"/>
        <end position="39"/>
    </location>
</feature>
<keyword evidence="4 5" id="KW-0472">Membrane</keyword>
<feature type="transmembrane region" description="Helical" evidence="5">
    <location>
        <begin position="245"/>
        <end position="265"/>
    </location>
</feature>
<evidence type="ECO:0000256" key="5">
    <source>
        <dbReference type="SAM" id="Phobius"/>
    </source>
</evidence>
<feature type="transmembrane region" description="Helical" evidence="5">
    <location>
        <begin position="407"/>
        <end position="427"/>
    </location>
</feature>
<dbReference type="GO" id="GO:0016020">
    <property type="term" value="C:membrane"/>
    <property type="evidence" value="ECO:0007669"/>
    <property type="project" value="UniProtKB-SubCell"/>
</dbReference>
<dbReference type="InterPro" id="IPR011701">
    <property type="entry name" value="MFS"/>
</dbReference>
<dbReference type="SUPFAM" id="SSF103473">
    <property type="entry name" value="MFS general substrate transporter"/>
    <property type="match status" value="1"/>
</dbReference>
<evidence type="ECO:0000256" key="3">
    <source>
        <dbReference type="ARBA" id="ARBA00022989"/>
    </source>
</evidence>
<feature type="transmembrane region" description="Helical" evidence="5">
    <location>
        <begin position="182"/>
        <end position="201"/>
    </location>
</feature>
<dbReference type="GO" id="GO:0015134">
    <property type="term" value="F:hexuronate transmembrane transporter activity"/>
    <property type="evidence" value="ECO:0007669"/>
    <property type="project" value="TreeGrafter"/>
</dbReference>